<reference evidence="1" key="1">
    <citation type="submission" date="2014-11" db="EMBL/GenBank/DDBJ databases">
        <authorList>
            <person name="Amaro Gonzalez C."/>
        </authorList>
    </citation>
    <scope>NUCLEOTIDE SEQUENCE</scope>
</reference>
<name>A0A0E9WCQ7_ANGAN</name>
<accession>A0A0E9WCQ7</accession>
<protein>
    <submittedName>
        <fullName evidence="1">Uncharacterized protein</fullName>
    </submittedName>
</protein>
<organism evidence="1">
    <name type="scientific">Anguilla anguilla</name>
    <name type="common">European freshwater eel</name>
    <name type="synonym">Muraena anguilla</name>
    <dbReference type="NCBI Taxonomy" id="7936"/>
    <lineage>
        <taxon>Eukaryota</taxon>
        <taxon>Metazoa</taxon>
        <taxon>Chordata</taxon>
        <taxon>Craniata</taxon>
        <taxon>Vertebrata</taxon>
        <taxon>Euteleostomi</taxon>
        <taxon>Actinopterygii</taxon>
        <taxon>Neopterygii</taxon>
        <taxon>Teleostei</taxon>
        <taxon>Anguilliformes</taxon>
        <taxon>Anguillidae</taxon>
        <taxon>Anguilla</taxon>
    </lineage>
</organism>
<evidence type="ECO:0000313" key="1">
    <source>
        <dbReference type="EMBL" id="JAH88194.1"/>
    </source>
</evidence>
<reference evidence="1" key="2">
    <citation type="journal article" date="2015" name="Fish Shellfish Immunol.">
        <title>Early steps in the European eel (Anguilla anguilla)-Vibrio vulnificus interaction in the gills: Role of the RtxA13 toxin.</title>
        <authorList>
            <person name="Callol A."/>
            <person name="Pajuelo D."/>
            <person name="Ebbesson L."/>
            <person name="Teles M."/>
            <person name="MacKenzie S."/>
            <person name="Amaro C."/>
        </authorList>
    </citation>
    <scope>NUCLEOTIDE SEQUENCE</scope>
</reference>
<sequence length="76" mass="8825">MVPYFQHIFRKSFERRMWNYAFTASNSSSVTIVCFVSFSSSSFLLNRVHLLINDLTACRCSPWAGQFWEGFSLSLT</sequence>
<dbReference type="AlphaFoldDB" id="A0A0E9WCQ7"/>
<dbReference type="EMBL" id="GBXM01020383">
    <property type="protein sequence ID" value="JAH88194.1"/>
    <property type="molecule type" value="Transcribed_RNA"/>
</dbReference>
<proteinExistence type="predicted"/>